<dbReference type="RefSeq" id="WP_143753616.1">
    <property type="nucleotide sequence ID" value="NZ_OCSU01000002.1"/>
</dbReference>
<protein>
    <submittedName>
        <fullName evidence="2">Uncharacterized protein</fullName>
    </submittedName>
</protein>
<gene>
    <name evidence="2" type="ORF">SAMN05446927_3902</name>
</gene>
<evidence type="ECO:0000313" key="3">
    <source>
        <dbReference type="Proteomes" id="UP000219522"/>
    </source>
</evidence>
<keyword evidence="3" id="KW-1185">Reference proteome</keyword>
<proteinExistence type="predicted"/>
<evidence type="ECO:0000256" key="1">
    <source>
        <dbReference type="SAM" id="MobiDB-lite"/>
    </source>
</evidence>
<dbReference type="AlphaFoldDB" id="A0A7Z7I8L0"/>
<reference evidence="2 3" key="1">
    <citation type="submission" date="2017-09" db="EMBL/GenBank/DDBJ databases">
        <authorList>
            <person name="Varghese N."/>
            <person name="Submissions S."/>
        </authorList>
    </citation>
    <scope>NUCLEOTIDE SEQUENCE [LARGE SCALE GENOMIC DNA]</scope>
    <source>
        <strain evidence="2 3">OK806</strain>
    </source>
</reference>
<name>A0A7Z7I8L0_9BURK</name>
<evidence type="ECO:0000313" key="2">
    <source>
        <dbReference type="EMBL" id="SOE80660.1"/>
    </source>
</evidence>
<organism evidence="2 3">
    <name type="scientific">Caballeronia arationis</name>
    <dbReference type="NCBI Taxonomy" id="1777142"/>
    <lineage>
        <taxon>Bacteria</taxon>
        <taxon>Pseudomonadati</taxon>
        <taxon>Pseudomonadota</taxon>
        <taxon>Betaproteobacteria</taxon>
        <taxon>Burkholderiales</taxon>
        <taxon>Burkholderiaceae</taxon>
        <taxon>Caballeronia</taxon>
    </lineage>
</organism>
<dbReference type="EMBL" id="OCSU01000002">
    <property type="protein sequence ID" value="SOE80660.1"/>
    <property type="molecule type" value="Genomic_DNA"/>
</dbReference>
<feature type="region of interest" description="Disordered" evidence="1">
    <location>
        <begin position="19"/>
        <end position="45"/>
    </location>
</feature>
<dbReference type="Proteomes" id="UP000219522">
    <property type="component" value="Unassembled WGS sequence"/>
</dbReference>
<accession>A0A7Z7I8L0</accession>
<sequence length="127" mass="13737">MGMESSVYVGPVVRAPHVMSGAPTVTKQGKSPVDEQAEPPQFSKYPHWDELITSRQTESGDLFWLPSQGKLGSTLGHTGASSTKQLTPYAIAESLVAFKAKYGPYLAVAEKELGVTLELEYCVVDFS</sequence>
<comment type="caution">
    <text evidence="2">The sequence shown here is derived from an EMBL/GenBank/DDBJ whole genome shotgun (WGS) entry which is preliminary data.</text>
</comment>